<gene>
    <name evidence="6" type="ORF">IFO66_11160</name>
</gene>
<dbReference type="InterPro" id="IPR000792">
    <property type="entry name" value="Tscrpt_reg_LuxR_C"/>
</dbReference>
<dbReference type="EMBL" id="JACYTN010000006">
    <property type="protein sequence ID" value="MBD8498860.1"/>
    <property type="molecule type" value="Genomic_DNA"/>
</dbReference>
<keyword evidence="7" id="KW-1185">Reference proteome</keyword>
<evidence type="ECO:0000313" key="7">
    <source>
        <dbReference type="Proteomes" id="UP000634529"/>
    </source>
</evidence>
<accession>A0ABR9B072</accession>
<dbReference type="InterPro" id="IPR036388">
    <property type="entry name" value="WH-like_DNA-bd_sf"/>
</dbReference>
<proteinExistence type="predicted"/>
<protein>
    <submittedName>
        <fullName evidence="6">Sigma-70 family RNA polymerase sigma factor</fullName>
    </submittedName>
</protein>
<dbReference type="Gene3D" id="1.10.10.10">
    <property type="entry name" value="Winged helix-like DNA-binding domain superfamily/Winged helix DNA-binding domain"/>
    <property type="match status" value="1"/>
</dbReference>
<dbReference type="Pfam" id="PF00196">
    <property type="entry name" value="GerE"/>
    <property type="match status" value="1"/>
</dbReference>
<evidence type="ECO:0000256" key="3">
    <source>
        <dbReference type="ARBA" id="ARBA00023125"/>
    </source>
</evidence>
<evidence type="ECO:0000259" key="5">
    <source>
        <dbReference type="Pfam" id="PF00196"/>
    </source>
</evidence>
<dbReference type="InterPro" id="IPR013325">
    <property type="entry name" value="RNA_pol_sigma_r2"/>
</dbReference>
<evidence type="ECO:0000256" key="4">
    <source>
        <dbReference type="ARBA" id="ARBA00023163"/>
    </source>
</evidence>
<keyword evidence="1" id="KW-0805">Transcription regulation</keyword>
<dbReference type="Proteomes" id="UP000634529">
    <property type="component" value="Unassembled WGS sequence"/>
</dbReference>
<dbReference type="SUPFAM" id="SSF46894">
    <property type="entry name" value="C-terminal effector domain of the bipartite response regulators"/>
    <property type="match status" value="1"/>
</dbReference>
<feature type="domain" description="HTH luxR-type" evidence="5">
    <location>
        <begin position="203"/>
        <end position="250"/>
    </location>
</feature>
<dbReference type="Gene3D" id="1.20.120.1810">
    <property type="match status" value="1"/>
</dbReference>
<keyword evidence="2" id="KW-0731">Sigma factor</keyword>
<dbReference type="SUPFAM" id="SSF88946">
    <property type="entry name" value="Sigma2 domain of RNA polymerase sigma factors"/>
    <property type="match status" value="1"/>
</dbReference>
<keyword evidence="3" id="KW-0238">DNA-binding</keyword>
<dbReference type="NCBIfam" id="TIGR02937">
    <property type="entry name" value="sigma70-ECF"/>
    <property type="match status" value="1"/>
</dbReference>
<keyword evidence="4" id="KW-0804">Transcription</keyword>
<dbReference type="InterPro" id="IPR016032">
    <property type="entry name" value="Sig_transdc_resp-reg_C-effctor"/>
</dbReference>
<evidence type="ECO:0000313" key="6">
    <source>
        <dbReference type="EMBL" id="MBD8498860.1"/>
    </source>
</evidence>
<reference evidence="6 7" key="1">
    <citation type="submission" date="2020-09" db="EMBL/GenBank/DDBJ databases">
        <title>Paenibacillus sp. CAU 1523 isolated from sand of Haeundae Beach.</title>
        <authorList>
            <person name="Kim W."/>
        </authorList>
    </citation>
    <scope>NUCLEOTIDE SEQUENCE [LARGE SCALE GENOMIC DNA]</scope>
    <source>
        <strain evidence="6 7">CAU 1523</strain>
    </source>
</reference>
<sequence length="320" mass="37691">MGSIKYRQLRKDKVPDMHNVELIEACKSDSDLLGEFLKQNREFIFSIIARFKGSIEEIKYKFNVREEELLQHAYIGIMYALKSYDPRRGIKFTTFVARPIVWEINQLLYNDSHTVRLSRGAVELIKKMGEIEDSLGYRPSKEVMAEMLNVPNERFHEIMRFTVDLQSCETDEEFDMVDEGSKHMEEKVTNRIYVQQLLEDPIFTDFEKEVMRLMMTDENNTQIAGRLGVYPMTINRTLTRIRSKIEKKNESRKTKKEEHKVISKYDNEIKLIAEEMVEKGEPLCVEDVTDLLDMCGYDLSNYTSRVIYYIRQKALKDLTA</sequence>
<name>A0ABR9B072_9BACL</name>
<evidence type="ECO:0000256" key="1">
    <source>
        <dbReference type="ARBA" id="ARBA00023015"/>
    </source>
</evidence>
<dbReference type="PANTHER" id="PTHR30385">
    <property type="entry name" value="SIGMA FACTOR F FLAGELLAR"/>
    <property type="match status" value="1"/>
</dbReference>
<evidence type="ECO:0000256" key="2">
    <source>
        <dbReference type="ARBA" id="ARBA00023082"/>
    </source>
</evidence>
<dbReference type="PANTHER" id="PTHR30385:SF7">
    <property type="entry name" value="RNA POLYMERASE SIGMA FACTOR FLIA"/>
    <property type="match status" value="1"/>
</dbReference>
<organism evidence="6 7">
    <name type="scientific">Paenibacillus arenosi</name>
    <dbReference type="NCBI Taxonomy" id="2774142"/>
    <lineage>
        <taxon>Bacteria</taxon>
        <taxon>Bacillati</taxon>
        <taxon>Bacillota</taxon>
        <taxon>Bacilli</taxon>
        <taxon>Bacillales</taxon>
        <taxon>Paenibacillaceae</taxon>
        <taxon>Paenibacillus</taxon>
    </lineage>
</organism>
<comment type="caution">
    <text evidence="6">The sequence shown here is derived from an EMBL/GenBank/DDBJ whole genome shotgun (WGS) entry which is preliminary data.</text>
</comment>
<dbReference type="InterPro" id="IPR014284">
    <property type="entry name" value="RNA_pol_sigma-70_dom"/>
</dbReference>